<sequence>MLYFVNFGMPDYKSGIEHAELKRLQLFEDHQLPCKIIARDWNRTLHMTANAAGVDDDHLLGMFDYYQHTEKVMSKHLTVADLDFGLQNLTTQDESEKHRYIVNRKNGAMVARVNYDDQHGRQVVSTEMFDGYGNLYCVNFYDSRGFKSLIQWYSPDNKIDNEEWVTPDGKTVIRDYYKKDVHGKLTKTGWWLSDHQGIIHQFATIDRLFEFFLNQVNGEGGNIFILDRSLLADDALTRLKKPAYTVMHLHNSQAGDAQNPLHSILNNNYEYALNNINKYSAIVSATQRQTDDVIARFHPTSKTFTIPVGIVPDKVLQAPRITEAKRTFGKVVAVARVAPEKRLDHLVRAINEVHKQVPEVTLDIYGYYDPTNKYEAKRKVEDLTKKYHLEGIVNLKGYTNDVASVYNDAQIFGLTSVMEGFDLAIMEAISHGVVGVTYDVNYGPNDIIQDGKNGYVVDFNDWHAIADRMLELFKNPQLMQKMSDGAYESANRYSPDSVWQDWNKLLTDAKQTLKGSEK</sequence>
<dbReference type="PANTHER" id="PTHR12526:SF629">
    <property type="entry name" value="TEICHURONIC ACID BIOSYNTHESIS GLYCOSYLTRANSFERASE TUAH-RELATED"/>
    <property type="match status" value="1"/>
</dbReference>
<dbReference type="EMBL" id="LN887359">
    <property type="protein sequence ID" value="CUR38560.1"/>
    <property type="molecule type" value="Genomic_DNA"/>
</dbReference>
<evidence type="ECO:0000313" key="4">
    <source>
        <dbReference type="EMBL" id="CUR38560.1"/>
    </source>
</evidence>
<dbReference type="CDD" id="cd04949">
    <property type="entry name" value="GT4_GtfA-like"/>
    <property type="match status" value="1"/>
</dbReference>
<dbReference type="SUPFAM" id="SSF53756">
    <property type="entry name" value="UDP-Glycosyltransferase/glycogen phosphorylase"/>
    <property type="match status" value="1"/>
</dbReference>
<gene>
    <name evidence="4" type="ORF">LRLP16767_LR3C6_00518</name>
</gene>
<dbReference type="Gene3D" id="3.40.50.2000">
    <property type="entry name" value="Glycogen Phosphorylase B"/>
    <property type="match status" value="3"/>
</dbReference>
<evidence type="ECO:0000259" key="3">
    <source>
        <dbReference type="Pfam" id="PF00534"/>
    </source>
</evidence>
<keyword evidence="1 4" id="KW-0328">Glycosyltransferase</keyword>
<name>A0A0U5JMQ5_LIMRT</name>
<dbReference type="PANTHER" id="PTHR12526">
    <property type="entry name" value="GLYCOSYLTRANSFERASE"/>
    <property type="match status" value="1"/>
</dbReference>
<dbReference type="EC" id="2.4.1.52" evidence="4"/>
<dbReference type="AlphaFoldDB" id="A0A0U5JMQ5"/>
<evidence type="ECO:0000256" key="1">
    <source>
        <dbReference type="ARBA" id="ARBA00022676"/>
    </source>
</evidence>
<dbReference type="GO" id="GO:0047265">
    <property type="term" value="F:poly(glycerol-phosphate) alpha-glucosyltransferase activity"/>
    <property type="evidence" value="ECO:0007669"/>
    <property type="project" value="UniProtKB-EC"/>
</dbReference>
<evidence type="ECO:0000256" key="2">
    <source>
        <dbReference type="ARBA" id="ARBA00022679"/>
    </source>
</evidence>
<keyword evidence="2 4" id="KW-0808">Transferase</keyword>
<organism evidence="4">
    <name type="scientific">Limosilactobacillus reuteri</name>
    <name type="common">Lactobacillus reuteri</name>
    <dbReference type="NCBI Taxonomy" id="1598"/>
    <lineage>
        <taxon>Bacteria</taxon>
        <taxon>Bacillati</taxon>
        <taxon>Bacillota</taxon>
        <taxon>Bacilli</taxon>
        <taxon>Lactobacillales</taxon>
        <taxon>Lactobacillaceae</taxon>
        <taxon>Limosilactobacillus</taxon>
    </lineage>
</organism>
<protein>
    <submittedName>
        <fullName evidence="4">Poly(Glycerol-phosphate) alpha-glucosyltransferase</fullName>
        <ecNumber evidence="4">2.4.1.52</ecNumber>
    </submittedName>
</protein>
<accession>A0A0U5JMQ5</accession>
<dbReference type="InterPro" id="IPR001296">
    <property type="entry name" value="Glyco_trans_1"/>
</dbReference>
<feature type="domain" description="Glycosyl transferase family 1" evidence="3">
    <location>
        <begin position="327"/>
        <end position="488"/>
    </location>
</feature>
<dbReference type="Pfam" id="PF00534">
    <property type="entry name" value="Glycos_transf_1"/>
    <property type="match status" value="1"/>
</dbReference>
<proteinExistence type="predicted"/>
<reference evidence="4" key="1">
    <citation type="submission" date="2015-10" db="EMBL/GenBank/DDBJ databases">
        <authorList>
            <person name="Gilbert D.G."/>
        </authorList>
    </citation>
    <scope>NUCLEOTIDE SEQUENCE</scope>
    <source>
        <strain evidence="4">3c6</strain>
    </source>
</reference>